<dbReference type="EMBL" id="JABBWE010000095">
    <property type="protein sequence ID" value="KAG1786248.1"/>
    <property type="molecule type" value="Genomic_DNA"/>
</dbReference>
<protein>
    <submittedName>
        <fullName evidence="2">Uncharacterized protein</fullName>
    </submittedName>
</protein>
<evidence type="ECO:0000313" key="2">
    <source>
        <dbReference type="EMBL" id="KAG1786248.1"/>
    </source>
</evidence>
<feature type="region of interest" description="Disordered" evidence="1">
    <location>
        <begin position="214"/>
        <end position="279"/>
    </location>
</feature>
<dbReference type="AlphaFoldDB" id="A0A9P7DBZ9"/>
<keyword evidence="3" id="KW-1185">Reference proteome</keyword>
<dbReference type="OrthoDB" id="2688374at2759"/>
<evidence type="ECO:0000313" key="3">
    <source>
        <dbReference type="Proteomes" id="UP000719766"/>
    </source>
</evidence>
<sequence length="279" mass="31026">MTITAVENAPKVVLIPCVGECAMSEDRAHVFTKVEDEIIAHPEAVLAIIVIICKVINYQGPKDISTTSISLHNGRHNPEPLPLADFLNLCSTPQGFNQPIRIADHDWAHLASVEYFVWVKGDNQARIDTLGSVLQMDGVSAMLQRGMDKVRDMMVRFSRTLNIARDFSALEEAEVRLPLNWSLSAKFALTTADLTAHERYESWHDVRFKGVKLTKQNHDPPYCPSESDHDGGSLESATPPPRTCSSCTSRTRLCKHVSTSQPPPRKSRKTKGKAQKTDV</sequence>
<evidence type="ECO:0000256" key="1">
    <source>
        <dbReference type="SAM" id="MobiDB-lite"/>
    </source>
</evidence>
<gene>
    <name evidence="2" type="ORF">HD556DRAFT_1449868</name>
</gene>
<accession>A0A9P7DBZ9</accession>
<dbReference type="GeneID" id="64601429"/>
<reference evidence="2" key="1">
    <citation type="journal article" date="2020" name="New Phytol.">
        <title>Comparative genomics reveals dynamic genome evolution in host specialist ectomycorrhizal fungi.</title>
        <authorList>
            <person name="Lofgren L.A."/>
            <person name="Nguyen N.H."/>
            <person name="Vilgalys R."/>
            <person name="Ruytinx J."/>
            <person name="Liao H.L."/>
            <person name="Branco S."/>
            <person name="Kuo A."/>
            <person name="LaButti K."/>
            <person name="Lipzen A."/>
            <person name="Andreopoulos W."/>
            <person name="Pangilinan J."/>
            <person name="Riley R."/>
            <person name="Hundley H."/>
            <person name="Na H."/>
            <person name="Barry K."/>
            <person name="Grigoriev I.V."/>
            <person name="Stajich J.E."/>
            <person name="Kennedy P.G."/>
        </authorList>
    </citation>
    <scope>NUCLEOTIDE SEQUENCE</scope>
    <source>
        <strain evidence="2">S12</strain>
    </source>
</reference>
<dbReference type="RefSeq" id="XP_041153709.1">
    <property type="nucleotide sequence ID" value="XM_041307665.1"/>
</dbReference>
<proteinExistence type="predicted"/>
<dbReference type="Proteomes" id="UP000719766">
    <property type="component" value="Unassembled WGS sequence"/>
</dbReference>
<name>A0A9P7DBZ9_9AGAM</name>
<feature type="compositionally biased region" description="Basic residues" evidence="1">
    <location>
        <begin position="265"/>
        <end position="279"/>
    </location>
</feature>
<comment type="caution">
    <text evidence="2">The sequence shown here is derived from an EMBL/GenBank/DDBJ whole genome shotgun (WGS) entry which is preliminary data.</text>
</comment>
<organism evidence="2 3">
    <name type="scientific">Suillus plorans</name>
    <dbReference type="NCBI Taxonomy" id="116603"/>
    <lineage>
        <taxon>Eukaryota</taxon>
        <taxon>Fungi</taxon>
        <taxon>Dikarya</taxon>
        <taxon>Basidiomycota</taxon>
        <taxon>Agaricomycotina</taxon>
        <taxon>Agaricomycetes</taxon>
        <taxon>Agaricomycetidae</taxon>
        <taxon>Boletales</taxon>
        <taxon>Suillineae</taxon>
        <taxon>Suillaceae</taxon>
        <taxon>Suillus</taxon>
    </lineage>
</organism>